<gene>
    <name evidence="1" type="ORF">ANN_23267</name>
</gene>
<proteinExistence type="predicted"/>
<accession>A0ABQ8SKL9</accession>
<sequence length="518" mass="57594">MLHFQFLQYTYLSILQVGNKATSLIGEQKTFIWLSQANRRILLIRFTSNPAIRYREKEVRILPQSSDDEGFQAVTHKNHKLELTLLTAWSALLTRFAKKTPQASRLYTVDCVSTTTTTTTTTTTAAAATPVTTTTITAATPATTTTATTTTTTTTTTTITAATPATTTTTTTTTATTTTATTITAATPAATTTTTTTTATATTTTTAAAAAAALLDKDWEYHTLCIGEMCGSGMLFGGSISIRYASGRCRGESWESRLKDRVSNERLHELSNTADIDSEERRWYHSQLHWQQILTDLVLYSRTRVKKAGTGCTMSYDLRTLGRNGSSTETKLLVRYDWTSGWHRLCCYWTSACLEVTFWLAMSGLMSGLTRIGRLFGLVRIGLLAGLVETGLLSRLIFGKLKSYLGGRRFATEGYVIEAEQQWCHQQPKYFYEQGIKKSVEQESDFVHYPEKKTPGHVFYYIVSNGNIYGNKYLPPSMLSQNRSLDLMGNREWEQKTGLFLLKVRQIRTPAVEVCDAN</sequence>
<keyword evidence="2" id="KW-1185">Reference proteome</keyword>
<reference evidence="1 2" key="1">
    <citation type="journal article" date="2022" name="Allergy">
        <title>Genome assembly and annotation of Periplaneta americana reveal a comprehensive cockroach allergen profile.</title>
        <authorList>
            <person name="Wang L."/>
            <person name="Xiong Q."/>
            <person name="Saelim N."/>
            <person name="Wang L."/>
            <person name="Nong W."/>
            <person name="Wan A.T."/>
            <person name="Shi M."/>
            <person name="Liu X."/>
            <person name="Cao Q."/>
            <person name="Hui J.H.L."/>
            <person name="Sookrung N."/>
            <person name="Leung T.F."/>
            <person name="Tungtrongchitr A."/>
            <person name="Tsui S.K.W."/>
        </authorList>
    </citation>
    <scope>NUCLEOTIDE SEQUENCE [LARGE SCALE GENOMIC DNA]</scope>
    <source>
        <strain evidence="1">PWHHKU_190912</strain>
    </source>
</reference>
<dbReference type="InterPro" id="IPR051298">
    <property type="entry name" value="Heme_transport/Cell_adhesion"/>
</dbReference>
<dbReference type="Proteomes" id="UP001148838">
    <property type="component" value="Unassembled WGS sequence"/>
</dbReference>
<organism evidence="1 2">
    <name type="scientific">Periplaneta americana</name>
    <name type="common">American cockroach</name>
    <name type="synonym">Blatta americana</name>
    <dbReference type="NCBI Taxonomy" id="6978"/>
    <lineage>
        <taxon>Eukaryota</taxon>
        <taxon>Metazoa</taxon>
        <taxon>Ecdysozoa</taxon>
        <taxon>Arthropoda</taxon>
        <taxon>Hexapoda</taxon>
        <taxon>Insecta</taxon>
        <taxon>Pterygota</taxon>
        <taxon>Neoptera</taxon>
        <taxon>Polyneoptera</taxon>
        <taxon>Dictyoptera</taxon>
        <taxon>Blattodea</taxon>
        <taxon>Blattoidea</taxon>
        <taxon>Blattidae</taxon>
        <taxon>Blattinae</taxon>
        <taxon>Periplaneta</taxon>
    </lineage>
</organism>
<dbReference type="PANTHER" id="PTHR22917">
    <property type="entry name" value="HEMOPEXIN DOMAIN-CONTAINING PROTEIN"/>
    <property type="match status" value="1"/>
</dbReference>
<dbReference type="EMBL" id="JAJSOF020000025">
    <property type="protein sequence ID" value="KAJ4434699.1"/>
    <property type="molecule type" value="Genomic_DNA"/>
</dbReference>
<dbReference type="PANTHER" id="PTHR22917:SF6">
    <property type="entry name" value="EG:8D8.2 PROTEIN-RELATED"/>
    <property type="match status" value="1"/>
</dbReference>
<evidence type="ECO:0000313" key="1">
    <source>
        <dbReference type="EMBL" id="KAJ4434699.1"/>
    </source>
</evidence>
<comment type="caution">
    <text evidence="1">The sequence shown here is derived from an EMBL/GenBank/DDBJ whole genome shotgun (WGS) entry which is preliminary data.</text>
</comment>
<evidence type="ECO:0000313" key="2">
    <source>
        <dbReference type="Proteomes" id="UP001148838"/>
    </source>
</evidence>
<name>A0ABQ8SKL9_PERAM</name>
<protein>
    <submittedName>
        <fullName evidence="1">Uncharacterized protein</fullName>
    </submittedName>
</protein>